<feature type="region of interest" description="Disordered" evidence="5">
    <location>
        <begin position="179"/>
        <end position="212"/>
    </location>
</feature>
<comment type="caution">
    <text evidence="7">The sequence shown here is derived from an EMBL/GenBank/DDBJ whole genome shotgun (WGS) entry which is preliminary data.</text>
</comment>
<dbReference type="Proteomes" id="UP001642482">
    <property type="component" value="Unassembled WGS sequence"/>
</dbReference>
<dbReference type="InterPro" id="IPR036397">
    <property type="entry name" value="RNaseH_sf"/>
</dbReference>
<dbReference type="CDD" id="cd06135">
    <property type="entry name" value="Orn"/>
    <property type="match status" value="1"/>
</dbReference>
<protein>
    <submittedName>
        <fullName evidence="7">Phosphatidylinositol 3,4,5-trisphosphate-dependent Rac exchanger 2 protein</fullName>
    </submittedName>
</protein>
<keyword evidence="4" id="KW-0269">Exonuclease</keyword>
<sequence>MANGLPSQPLVWIDCEMTGLNPDTDVILEIYCFITDGQLNLVKSDNGSVQMVEQKTTENDDVDDRHRLLPGEDAGWGAIIHVDQARLDLMDAWCTDHHGRSGLTNSVLVSTVTHEEAADGLLAYIQKYIPTKGVGLLAGSSVHADKAFLRQAPYDQVMNHLHYRILDVSTIKEAVKRWRPPTPEPQEGSGNGNGSGTTKKDKKRFKESQHRAREDILDSIAEARKYKKLLFDDPVKAVTASRT</sequence>
<evidence type="ECO:0000256" key="2">
    <source>
        <dbReference type="ARBA" id="ARBA00022722"/>
    </source>
</evidence>
<dbReference type="InterPro" id="IPR013520">
    <property type="entry name" value="Ribonucl_H"/>
</dbReference>
<dbReference type="SMART" id="SM00479">
    <property type="entry name" value="EXOIII"/>
    <property type="match status" value="1"/>
</dbReference>
<keyword evidence="2" id="KW-0540">Nuclease</keyword>
<organism evidence="7 8">
    <name type="scientific">Sporothrix eucalyptigena</name>
    <dbReference type="NCBI Taxonomy" id="1812306"/>
    <lineage>
        <taxon>Eukaryota</taxon>
        <taxon>Fungi</taxon>
        <taxon>Dikarya</taxon>
        <taxon>Ascomycota</taxon>
        <taxon>Pezizomycotina</taxon>
        <taxon>Sordariomycetes</taxon>
        <taxon>Sordariomycetidae</taxon>
        <taxon>Ophiostomatales</taxon>
        <taxon>Ophiostomataceae</taxon>
        <taxon>Sporothrix</taxon>
    </lineage>
</organism>
<dbReference type="PANTHER" id="PTHR11046:SF0">
    <property type="entry name" value="OLIGORIBONUCLEASE, MITOCHONDRIAL"/>
    <property type="match status" value="1"/>
</dbReference>
<evidence type="ECO:0000259" key="6">
    <source>
        <dbReference type="SMART" id="SM00479"/>
    </source>
</evidence>
<dbReference type="Gene3D" id="3.30.420.10">
    <property type="entry name" value="Ribonuclease H-like superfamily/Ribonuclease H"/>
    <property type="match status" value="1"/>
</dbReference>
<evidence type="ECO:0000313" key="7">
    <source>
        <dbReference type="EMBL" id="CAK7214989.1"/>
    </source>
</evidence>
<evidence type="ECO:0000256" key="3">
    <source>
        <dbReference type="ARBA" id="ARBA00022801"/>
    </source>
</evidence>
<dbReference type="InterPro" id="IPR022894">
    <property type="entry name" value="Oligoribonuclease"/>
</dbReference>
<keyword evidence="8" id="KW-1185">Reference proteome</keyword>
<reference evidence="7 8" key="1">
    <citation type="submission" date="2024-01" db="EMBL/GenBank/DDBJ databases">
        <authorList>
            <person name="Allen C."/>
            <person name="Tagirdzhanova G."/>
        </authorList>
    </citation>
    <scope>NUCLEOTIDE SEQUENCE [LARGE SCALE GENOMIC DNA]</scope>
</reference>
<dbReference type="PANTHER" id="PTHR11046">
    <property type="entry name" value="OLIGORIBONUCLEASE, MITOCHONDRIAL"/>
    <property type="match status" value="1"/>
</dbReference>
<gene>
    <name evidence="7" type="primary">rex2</name>
    <name evidence="7" type="ORF">SEUCBS140593_002376</name>
</gene>
<evidence type="ECO:0000256" key="5">
    <source>
        <dbReference type="SAM" id="MobiDB-lite"/>
    </source>
</evidence>
<keyword evidence="3" id="KW-0378">Hydrolase</keyword>
<proteinExistence type="inferred from homology"/>
<feature type="domain" description="Exonuclease" evidence="6">
    <location>
        <begin position="9"/>
        <end position="232"/>
    </location>
</feature>
<accession>A0ABP0B606</accession>
<name>A0ABP0B606_9PEZI</name>
<comment type="similarity">
    <text evidence="1">Belongs to the oligoribonuclease family.</text>
</comment>
<evidence type="ECO:0000256" key="4">
    <source>
        <dbReference type="ARBA" id="ARBA00022839"/>
    </source>
</evidence>
<dbReference type="InterPro" id="IPR012337">
    <property type="entry name" value="RNaseH-like_sf"/>
</dbReference>
<evidence type="ECO:0000313" key="8">
    <source>
        <dbReference type="Proteomes" id="UP001642482"/>
    </source>
</evidence>
<dbReference type="EMBL" id="CAWUHD010000015">
    <property type="protein sequence ID" value="CAK7214989.1"/>
    <property type="molecule type" value="Genomic_DNA"/>
</dbReference>
<dbReference type="Pfam" id="PF00929">
    <property type="entry name" value="RNase_T"/>
    <property type="match status" value="2"/>
</dbReference>
<evidence type="ECO:0000256" key="1">
    <source>
        <dbReference type="ARBA" id="ARBA00009921"/>
    </source>
</evidence>
<dbReference type="SUPFAM" id="SSF53098">
    <property type="entry name" value="Ribonuclease H-like"/>
    <property type="match status" value="1"/>
</dbReference>